<dbReference type="SMART" id="SM00212">
    <property type="entry name" value="UBCc"/>
    <property type="match status" value="1"/>
</dbReference>
<gene>
    <name evidence="4" type="primary">UBC12_1</name>
    <name evidence="4" type="ORF">LCER1_G003946</name>
</gene>
<keyword evidence="1" id="KW-0833">Ubl conjugation pathway</keyword>
<comment type="caution">
    <text evidence="4">The sequence shown here is derived from an EMBL/GenBank/DDBJ whole genome shotgun (WGS) entry which is preliminary data.</text>
</comment>
<dbReference type="PROSITE" id="PS50127">
    <property type="entry name" value="UBC_2"/>
    <property type="match status" value="1"/>
</dbReference>
<dbReference type="InterPro" id="IPR000608">
    <property type="entry name" value="UBC"/>
</dbReference>
<feature type="compositionally biased region" description="Gly residues" evidence="2">
    <location>
        <begin position="625"/>
        <end position="634"/>
    </location>
</feature>
<evidence type="ECO:0000313" key="4">
    <source>
        <dbReference type="EMBL" id="TVY54416.1"/>
    </source>
</evidence>
<organism evidence="4 5">
    <name type="scientific">Lachnellula cervina</name>
    <dbReference type="NCBI Taxonomy" id="1316786"/>
    <lineage>
        <taxon>Eukaryota</taxon>
        <taxon>Fungi</taxon>
        <taxon>Dikarya</taxon>
        <taxon>Ascomycota</taxon>
        <taxon>Pezizomycotina</taxon>
        <taxon>Leotiomycetes</taxon>
        <taxon>Helotiales</taxon>
        <taxon>Lachnaceae</taxon>
        <taxon>Lachnellula</taxon>
    </lineage>
</organism>
<dbReference type="CDD" id="cd00195">
    <property type="entry name" value="UBCc_UEV"/>
    <property type="match status" value="1"/>
</dbReference>
<dbReference type="InterPro" id="IPR016135">
    <property type="entry name" value="UBQ-conjugating_enzyme/RWD"/>
</dbReference>
<dbReference type="EMBL" id="QGMG01000343">
    <property type="protein sequence ID" value="TVY54416.1"/>
    <property type="molecule type" value="Genomic_DNA"/>
</dbReference>
<dbReference type="Proteomes" id="UP000481288">
    <property type="component" value="Unassembled WGS sequence"/>
</dbReference>
<evidence type="ECO:0000259" key="3">
    <source>
        <dbReference type="PROSITE" id="PS50127"/>
    </source>
</evidence>
<dbReference type="SUPFAM" id="SSF54495">
    <property type="entry name" value="UBC-like"/>
    <property type="match status" value="1"/>
</dbReference>
<dbReference type="Gene3D" id="3.10.110.10">
    <property type="entry name" value="Ubiquitin Conjugating Enzyme"/>
    <property type="match status" value="1"/>
</dbReference>
<protein>
    <submittedName>
        <fullName evidence="4">NEDD8-conjugating enzyme UBC12</fullName>
    </submittedName>
</protein>
<dbReference type="Pfam" id="PF00179">
    <property type="entry name" value="UQ_con"/>
    <property type="match status" value="1"/>
</dbReference>
<evidence type="ECO:0000256" key="2">
    <source>
        <dbReference type="SAM" id="MobiDB-lite"/>
    </source>
</evidence>
<name>A0A7D8YU57_9HELO</name>
<proteinExistence type="predicted"/>
<feature type="domain" description="UBC core" evidence="3">
    <location>
        <begin position="1"/>
        <end position="156"/>
    </location>
</feature>
<sequence>MASILRHRLLQDIAEMQTKPYPNIELHLEEHDISTACLILTTEGYGPMHLTICFNDDYPLNPPTIYMDSKIEHPNIKEEGNICASILETEMDYTPAYTLKGIAMQLLSFFASDRIQQVIGDFWFDLDDFRALHLEQNIDAEPYVCESCHFGTIDGPPASTITSVPAAVTTVAEPEKIIDSAVSPALISRGPSLERVKLPNEMLLLICDLLETEELLSFAEAWPRIGDVINEFNVIRTRELRCFCLKKDYITTKLGVGISVTKEEKGNMDFVSSEFDILSQDAFELGVRRSVQGVPFKFWLPLPISETHWERVKDDVDPSLTQIAHGRGYGNVASEYVLFRLLNDIIIKLSKENEQTTYKSPIYPYEETAKSTLTHASEKAIESYFHIFHLLICKATEEPEIVAYTKQLILDFESGKTGKEYVSNIGHLLIATLISDVDISTKIIRFIITEAVTRNAIRALQKYPELAYREPGPVSEYRLDKSFQACKPSYRILMFLNHFRKIAIGTPRKSIHELRANAFARHGAPPPGGAKSLAESIRNIHKVNNFRDFFLAMDMPGMTKEWHTNFLRERMGVALQLGYCAIPFSQEQAMSLRRDREPDVPVVPGYFFINPPKPEKDGIYNFKAGRGGKGGGKGGRGRGRGRGR</sequence>
<dbReference type="AlphaFoldDB" id="A0A7D8YU57"/>
<evidence type="ECO:0000256" key="1">
    <source>
        <dbReference type="ARBA" id="ARBA00022786"/>
    </source>
</evidence>
<dbReference type="OrthoDB" id="109543at2759"/>
<dbReference type="PANTHER" id="PTHR24067">
    <property type="entry name" value="UBIQUITIN-CONJUGATING ENZYME E2"/>
    <property type="match status" value="1"/>
</dbReference>
<evidence type="ECO:0000313" key="5">
    <source>
        <dbReference type="Proteomes" id="UP000481288"/>
    </source>
</evidence>
<feature type="compositionally biased region" description="Basic residues" evidence="2">
    <location>
        <begin position="635"/>
        <end position="644"/>
    </location>
</feature>
<reference evidence="4 5" key="1">
    <citation type="submission" date="2018-05" db="EMBL/GenBank/DDBJ databases">
        <title>Whole genome sequencing for identification of molecular markers to develop diagnostic detection tools for the regulated plant pathogen Lachnellula willkommii.</title>
        <authorList>
            <person name="Giroux E."/>
            <person name="Bilodeau G."/>
        </authorList>
    </citation>
    <scope>NUCLEOTIDE SEQUENCE [LARGE SCALE GENOMIC DNA]</scope>
    <source>
        <strain evidence="4 5">CBS 625.97</strain>
    </source>
</reference>
<keyword evidence="5" id="KW-1185">Reference proteome</keyword>
<dbReference type="InterPro" id="IPR050113">
    <property type="entry name" value="Ub_conjugating_enzyme"/>
</dbReference>
<feature type="region of interest" description="Disordered" evidence="2">
    <location>
        <begin position="613"/>
        <end position="644"/>
    </location>
</feature>
<accession>A0A7D8YU57</accession>